<accession>A0A078ASC6</accession>
<dbReference type="Proteomes" id="UP000039865">
    <property type="component" value="Unassembled WGS sequence"/>
</dbReference>
<evidence type="ECO:0000256" key="5">
    <source>
        <dbReference type="PIRNR" id="PIRNR026991"/>
    </source>
</evidence>
<dbReference type="AlphaFoldDB" id="A0A078ASC6"/>
<dbReference type="EMBL" id="CCKQ01012181">
    <property type="protein sequence ID" value="CDW83788.1"/>
    <property type="molecule type" value="Genomic_DNA"/>
</dbReference>
<evidence type="ECO:0000256" key="6">
    <source>
        <dbReference type="SAM" id="Coils"/>
    </source>
</evidence>
<keyword evidence="10" id="KW-1185">Reference proteome</keyword>
<proteinExistence type="inferred from homology"/>
<name>A0A078ASC6_STYLE</name>
<protein>
    <submittedName>
        <fullName evidence="9">Meiotic nuclear division protein 1 homolog</fullName>
    </submittedName>
</protein>
<gene>
    <name evidence="9" type="primary">Contig9842.g10524</name>
    <name evidence="9" type="ORF">STYLEM_12838</name>
</gene>
<evidence type="ECO:0000256" key="3">
    <source>
        <dbReference type="ARBA" id="ARBA00023054"/>
    </source>
</evidence>
<feature type="coiled-coil region" evidence="6">
    <location>
        <begin position="86"/>
        <end position="148"/>
    </location>
</feature>
<comment type="similarity">
    <text evidence="2 5">Belongs to the MND1 family.</text>
</comment>
<sequence length="207" mass="24206">MGGKKKGLSFEDKRSKLLEVYYEKKEVLNLKELEKWGPKKGIVLQTVKDVNQSLIDDNMVQTDKIGAGAFFWALPSQGFQVRKNLIQDYDTKIEKAKQDILDTKANIERTLADRDNKDGTRENLLEELGTLQKEKAKLDCEYKNYERSDPKIILKMEDDTKIAQSAVNRWTDNLYQILQWIQQSKPNFTQKDLESNFPIYKNLDYME</sequence>
<evidence type="ECO:0000256" key="4">
    <source>
        <dbReference type="ARBA" id="ARBA00023242"/>
    </source>
</evidence>
<dbReference type="FunCoup" id="A0A078ASC6">
    <property type="interactions" value="103"/>
</dbReference>
<evidence type="ECO:0000259" key="7">
    <source>
        <dbReference type="Pfam" id="PF03962"/>
    </source>
</evidence>
<evidence type="ECO:0000313" key="10">
    <source>
        <dbReference type="Proteomes" id="UP000039865"/>
    </source>
</evidence>
<evidence type="ECO:0000256" key="1">
    <source>
        <dbReference type="ARBA" id="ARBA00004123"/>
    </source>
</evidence>
<dbReference type="GO" id="GO:0003690">
    <property type="term" value="F:double-stranded DNA binding"/>
    <property type="evidence" value="ECO:0007669"/>
    <property type="project" value="InterPro"/>
</dbReference>
<dbReference type="InterPro" id="IPR040453">
    <property type="entry name" value="Mnd1_HTH"/>
</dbReference>
<keyword evidence="3 6" id="KW-0175">Coiled coil</keyword>
<evidence type="ECO:0000256" key="2">
    <source>
        <dbReference type="ARBA" id="ARBA00005981"/>
    </source>
</evidence>
<dbReference type="PIRSF" id="PIRSF026991">
    <property type="entry name" value="Mnd1"/>
    <property type="match status" value="1"/>
</dbReference>
<organism evidence="9 10">
    <name type="scientific">Stylonychia lemnae</name>
    <name type="common">Ciliate</name>
    <dbReference type="NCBI Taxonomy" id="5949"/>
    <lineage>
        <taxon>Eukaryota</taxon>
        <taxon>Sar</taxon>
        <taxon>Alveolata</taxon>
        <taxon>Ciliophora</taxon>
        <taxon>Intramacronucleata</taxon>
        <taxon>Spirotrichea</taxon>
        <taxon>Stichotrichia</taxon>
        <taxon>Sporadotrichida</taxon>
        <taxon>Oxytrichidae</taxon>
        <taxon>Stylonychinae</taxon>
        <taxon>Stylonychia</taxon>
    </lineage>
</organism>
<comment type="function">
    <text evidence="5">Required for proper homologous chromosome pairing and efficient cross-over and intragenic recombination during meiosis.</text>
</comment>
<evidence type="ECO:0000259" key="8">
    <source>
        <dbReference type="Pfam" id="PF18517"/>
    </source>
</evidence>
<dbReference type="GO" id="GO:0007131">
    <property type="term" value="P:reciprocal meiotic recombination"/>
    <property type="evidence" value="ECO:0007669"/>
    <property type="project" value="InterPro"/>
</dbReference>
<dbReference type="InterPro" id="IPR005647">
    <property type="entry name" value="Mnd1"/>
</dbReference>
<dbReference type="InParanoid" id="A0A078ASC6"/>
<dbReference type="InterPro" id="IPR040661">
    <property type="entry name" value="LZ3wCH"/>
</dbReference>
<dbReference type="OMA" id="VCYWAFP"/>
<feature type="domain" description="Leucine zipper with capping helix" evidence="8">
    <location>
        <begin position="155"/>
        <end position="206"/>
    </location>
</feature>
<dbReference type="Pfam" id="PF18517">
    <property type="entry name" value="LZ3wCH"/>
    <property type="match status" value="1"/>
</dbReference>
<dbReference type="Pfam" id="PF03962">
    <property type="entry name" value="Mnd1"/>
    <property type="match status" value="1"/>
</dbReference>
<evidence type="ECO:0000313" key="9">
    <source>
        <dbReference type="EMBL" id="CDW83788.1"/>
    </source>
</evidence>
<keyword evidence="4 5" id="KW-0539">Nucleus</keyword>
<dbReference type="OrthoDB" id="273345at2759"/>
<comment type="subcellular location">
    <subcellularLocation>
        <location evidence="1 5">Nucleus</location>
    </subcellularLocation>
</comment>
<feature type="domain" description="Mnd1 HTH" evidence="7">
    <location>
        <begin position="17"/>
        <end position="75"/>
    </location>
</feature>
<reference evidence="9 10" key="1">
    <citation type="submission" date="2014-06" db="EMBL/GenBank/DDBJ databases">
        <authorList>
            <person name="Swart Estienne"/>
        </authorList>
    </citation>
    <scope>NUCLEOTIDE SEQUENCE [LARGE SCALE GENOMIC DNA]</scope>
    <source>
        <strain evidence="9 10">130c</strain>
    </source>
</reference>
<dbReference type="GO" id="GO:0005634">
    <property type="term" value="C:nucleus"/>
    <property type="evidence" value="ECO:0007669"/>
    <property type="project" value="UniProtKB-SubCell"/>
</dbReference>